<dbReference type="STRING" id="303541.JF72_07090"/>
<keyword evidence="9" id="KW-1185">Reference proteome</keyword>
<comment type="caution">
    <text evidence="6">Lacks conserved residue(s) required for the propagation of feature annotation.</text>
</comment>
<gene>
    <name evidence="8" type="ORF">JF72_07090</name>
</gene>
<dbReference type="InterPro" id="IPR031341">
    <property type="entry name" value="Methyltr_RsmF_N"/>
</dbReference>
<feature type="domain" description="SAM-dependent MTase RsmB/NOP-type" evidence="7">
    <location>
        <begin position="1"/>
        <end position="296"/>
    </location>
</feature>
<evidence type="ECO:0000256" key="1">
    <source>
        <dbReference type="ARBA" id="ARBA00022490"/>
    </source>
</evidence>
<comment type="similarity">
    <text evidence="6">Belongs to the class I-like SAM-binding methyltransferase superfamily. RsmB/NOP family.</text>
</comment>
<dbReference type="CDD" id="cd21147">
    <property type="entry name" value="RsmF_methylt_CTD1"/>
    <property type="match status" value="1"/>
</dbReference>
<dbReference type="Pfam" id="PF13636">
    <property type="entry name" value="Methyltranf_PUA"/>
    <property type="match status" value="1"/>
</dbReference>
<dbReference type="PATRIC" id="fig|303541.3.peg.866"/>
<sequence>MLNLPAEFISKYQKLLGQKQAQELFDAMNQPAKKAFRINTLKEQREVSYSLNQPIPGLKNAYYGQINGQDPEAISGLVYSQDPAAMFPAMIADIHPGDKVLDLCAAPGGKSTVIAEQLKGKGLLVANEISNIRVKALRENLERWGVINALITSASPEKLVQPFTQFFDKIIVDAPCSGEGMFRKNPEAISYWSQDYVMTCQKRQKDILTEAVKMLKPGGELIYSTCTFSPEEDEEIVSWLVEQLGFKILPIKVNTSAVESGHPDWANNDPAIKETLRFWPNDNLGEGQYVAKLQLVEREKSTSTKVKKRKTHQNKAKLTSSESALVAEVLKPFNLPLELANWSTSCLVSQNHVYLPAIEANNMHFKIISNGLELGILKKKRFEPSHQLALILGQRKQKQVVNLGKEDYAKYIHGETIRLESALHGFVLVSCQNCVFSFGKITNNVLKNFYPKGLRK</sequence>
<dbReference type="Gene3D" id="3.30.70.1170">
    <property type="entry name" value="Sun protein, domain 3"/>
    <property type="match status" value="1"/>
</dbReference>
<proteinExistence type="inferred from homology"/>
<keyword evidence="4 6" id="KW-0949">S-adenosyl-L-methionine</keyword>
<dbReference type="Pfam" id="PF01189">
    <property type="entry name" value="Methyltr_RsmB-F"/>
    <property type="match status" value="1"/>
</dbReference>
<dbReference type="HOGENOM" id="CLU_005316_6_1_9"/>
<keyword evidence="3 6" id="KW-0808">Transferase</keyword>
<name>A0A0F4LV85_9LACO</name>
<evidence type="ECO:0000256" key="3">
    <source>
        <dbReference type="ARBA" id="ARBA00022679"/>
    </source>
</evidence>
<dbReference type="Gene3D" id="2.30.130.60">
    <property type="match status" value="1"/>
</dbReference>
<dbReference type="CDD" id="cd02440">
    <property type="entry name" value="AdoMet_MTases"/>
    <property type="match status" value="1"/>
</dbReference>
<dbReference type="InterPro" id="IPR029063">
    <property type="entry name" value="SAM-dependent_MTases_sf"/>
</dbReference>
<evidence type="ECO:0000256" key="5">
    <source>
        <dbReference type="ARBA" id="ARBA00022884"/>
    </source>
</evidence>
<keyword evidence="2 6" id="KW-0489">Methyltransferase</keyword>
<reference evidence="8 9" key="1">
    <citation type="submission" date="2015-01" db="EMBL/GenBank/DDBJ databases">
        <title>Comparative genomics of the lactic acid bacteria isolated from the honey bee gut.</title>
        <authorList>
            <person name="Ellegaard K.M."/>
            <person name="Tamarit D."/>
            <person name="Javelind E."/>
            <person name="Olofsson T."/>
            <person name="Andersson S.G."/>
            <person name="Vasquez A."/>
        </authorList>
    </citation>
    <scope>NUCLEOTIDE SEQUENCE [LARGE SCALE GENOMIC DNA]</scope>
    <source>
        <strain evidence="8 9">Hma11</strain>
    </source>
</reference>
<protein>
    <submittedName>
        <fullName evidence="8">NOL1/NOP2/sun family protein</fullName>
    </submittedName>
</protein>
<dbReference type="EMBL" id="JXLG01000005">
    <property type="protein sequence ID" value="KJY61426.1"/>
    <property type="molecule type" value="Genomic_DNA"/>
</dbReference>
<dbReference type="GO" id="GO:0003723">
    <property type="term" value="F:RNA binding"/>
    <property type="evidence" value="ECO:0007669"/>
    <property type="project" value="UniProtKB-UniRule"/>
</dbReference>
<dbReference type="Gene3D" id="3.40.50.150">
    <property type="entry name" value="Vaccinia Virus protein VP39"/>
    <property type="match status" value="1"/>
</dbReference>
<dbReference type="InterPro" id="IPR001678">
    <property type="entry name" value="MeTrfase_RsmB-F_NOP2_dom"/>
</dbReference>
<keyword evidence="1" id="KW-0963">Cytoplasm</keyword>
<evidence type="ECO:0000259" key="7">
    <source>
        <dbReference type="PROSITE" id="PS51686"/>
    </source>
</evidence>
<dbReference type="SUPFAM" id="SSF53335">
    <property type="entry name" value="S-adenosyl-L-methionine-dependent methyltransferases"/>
    <property type="match status" value="1"/>
</dbReference>
<dbReference type="AlphaFoldDB" id="A0A0F4LV85"/>
<evidence type="ECO:0000256" key="4">
    <source>
        <dbReference type="ARBA" id="ARBA00022691"/>
    </source>
</evidence>
<evidence type="ECO:0000313" key="8">
    <source>
        <dbReference type="EMBL" id="KJY61426.1"/>
    </source>
</evidence>
<dbReference type="InterPro" id="IPR027391">
    <property type="entry name" value="Nol1_Nop2_Fmu_2"/>
</dbReference>
<dbReference type="PANTHER" id="PTHR22807:SF30">
    <property type="entry name" value="28S RRNA (CYTOSINE(4447)-C(5))-METHYLTRANSFERASE-RELATED"/>
    <property type="match status" value="1"/>
</dbReference>
<evidence type="ECO:0000256" key="6">
    <source>
        <dbReference type="PROSITE-ProRule" id="PRU01023"/>
    </source>
</evidence>
<dbReference type="RefSeq" id="WP_046306906.1">
    <property type="nucleotide sequence ID" value="NZ_KQ034000.1"/>
</dbReference>
<keyword evidence="5 6" id="KW-0694">RNA-binding</keyword>
<dbReference type="PROSITE" id="PS51686">
    <property type="entry name" value="SAM_MT_RSMB_NOP"/>
    <property type="match status" value="1"/>
</dbReference>
<dbReference type="PANTHER" id="PTHR22807">
    <property type="entry name" value="NOP2 YEAST -RELATED NOL1/NOP2/FMU SUN DOMAIN-CONTAINING"/>
    <property type="match status" value="1"/>
</dbReference>
<feature type="active site" description="Nucleophile" evidence="6">
    <location>
        <position position="226"/>
    </location>
</feature>
<dbReference type="Pfam" id="PF17125">
    <property type="entry name" value="Methyltr_RsmF_N"/>
    <property type="match status" value="1"/>
</dbReference>
<dbReference type="GO" id="GO:0008173">
    <property type="term" value="F:RNA methyltransferase activity"/>
    <property type="evidence" value="ECO:0007669"/>
    <property type="project" value="InterPro"/>
</dbReference>
<comment type="caution">
    <text evidence="8">The sequence shown here is derived from an EMBL/GenBank/DDBJ whole genome shotgun (WGS) entry which is preliminary data.</text>
</comment>
<feature type="binding site" evidence="6">
    <location>
        <position position="128"/>
    </location>
    <ligand>
        <name>S-adenosyl-L-methionine</name>
        <dbReference type="ChEBI" id="CHEBI:59789"/>
    </ligand>
</feature>
<dbReference type="PRINTS" id="PR02008">
    <property type="entry name" value="RCMTFAMILY"/>
</dbReference>
<dbReference type="InterPro" id="IPR031340">
    <property type="entry name" value="RsmF_methylt_CI"/>
</dbReference>
<evidence type="ECO:0000256" key="2">
    <source>
        <dbReference type="ARBA" id="ARBA00022603"/>
    </source>
</evidence>
<organism evidence="8 9">
    <name type="scientific">Lactobacillus apis</name>
    <dbReference type="NCBI Taxonomy" id="303541"/>
    <lineage>
        <taxon>Bacteria</taxon>
        <taxon>Bacillati</taxon>
        <taxon>Bacillota</taxon>
        <taxon>Bacilli</taxon>
        <taxon>Lactobacillales</taxon>
        <taxon>Lactobacillaceae</taxon>
        <taxon>Lactobacillus</taxon>
    </lineage>
</organism>
<feature type="binding site" evidence="6">
    <location>
        <position position="173"/>
    </location>
    <ligand>
        <name>S-adenosyl-L-methionine</name>
        <dbReference type="ChEBI" id="CHEBI:59789"/>
    </ligand>
</feature>
<dbReference type="Proteomes" id="UP000033682">
    <property type="component" value="Unassembled WGS sequence"/>
</dbReference>
<evidence type="ECO:0000313" key="9">
    <source>
        <dbReference type="Proteomes" id="UP000033682"/>
    </source>
</evidence>
<accession>A0A0F4LV85</accession>
<dbReference type="InterPro" id="IPR049560">
    <property type="entry name" value="MeTrfase_RsmB-F_NOP2_cat"/>
</dbReference>
<dbReference type="Pfam" id="PF17126">
    <property type="entry name" value="RsmF_methylt_CI"/>
    <property type="match status" value="1"/>
</dbReference>
<dbReference type="GO" id="GO:0001510">
    <property type="term" value="P:RNA methylation"/>
    <property type="evidence" value="ECO:0007669"/>
    <property type="project" value="InterPro"/>
</dbReference>
<feature type="binding site" evidence="6">
    <location>
        <begin position="104"/>
        <end position="110"/>
    </location>
    <ligand>
        <name>S-adenosyl-L-methionine</name>
        <dbReference type="ChEBI" id="CHEBI:59789"/>
    </ligand>
</feature>
<dbReference type="InterPro" id="IPR023267">
    <property type="entry name" value="RCMT"/>
</dbReference>